<evidence type="ECO:0000256" key="1">
    <source>
        <dbReference type="ARBA" id="ARBA00009129"/>
    </source>
</evidence>
<dbReference type="EMBL" id="JAAISW010000039">
    <property type="protein sequence ID" value="NSJ45581.1"/>
    <property type="molecule type" value="Genomic_DNA"/>
</dbReference>
<dbReference type="InterPro" id="IPR008462">
    <property type="entry name" value="CsbD"/>
</dbReference>
<comment type="similarity">
    <text evidence="1">Belongs to the UPF0337 (CsbD) family.</text>
</comment>
<evidence type="ECO:0000313" key="3">
    <source>
        <dbReference type="EMBL" id="NSJ45581.1"/>
    </source>
</evidence>
<reference evidence="3 4" key="1">
    <citation type="journal article" date="2020" name="Cell Host Microbe">
        <title>Functional and Genomic Variation between Human-Derived Isolates of Lachnospiraceae Reveals Inter- and Intra-Species Diversity.</title>
        <authorList>
            <person name="Sorbara M.T."/>
            <person name="Littmann E.R."/>
            <person name="Fontana E."/>
            <person name="Moody T.U."/>
            <person name="Kohout C.E."/>
            <person name="Gjonbalaj M."/>
            <person name="Eaton V."/>
            <person name="Seok R."/>
            <person name="Leiner I.M."/>
            <person name="Pamer E.G."/>
        </authorList>
    </citation>
    <scope>NUCLEOTIDE SEQUENCE [LARGE SCALE GENOMIC DNA]</scope>
    <source>
        <strain evidence="3 4">MSK.2.26</strain>
    </source>
</reference>
<protein>
    <submittedName>
        <fullName evidence="3">CsbD family protein</fullName>
    </submittedName>
</protein>
<dbReference type="InterPro" id="IPR036629">
    <property type="entry name" value="YjbJ_sf"/>
</dbReference>
<feature type="domain" description="CsbD-like" evidence="2">
    <location>
        <begin position="4"/>
        <end position="51"/>
    </location>
</feature>
<organism evidence="3 4">
    <name type="scientific">Enterocloster clostridioformis</name>
    <dbReference type="NCBI Taxonomy" id="1531"/>
    <lineage>
        <taxon>Bacteria</taxon>
        <taxon>Bacillati</taxon>
        <taxon>Bacillota</taxon>
        <taxon>Clostridia</taxon>
        <taxon>Lachnospirales</taxon>
        <taxon>Lachnospiraceae</taxon>
        <taxon>Enterocloster</taxon>
    </lineage>
</organism>
<evidence type="ECO:0000259" key="2">
    <source>
        <dbReference type="Pfam" id="PF05532"/>
    </source>
</evidence>
<dbReference type="Pfam" id="PF05532">
    <property type="entry name" value="CsbD"/>
    <property type="match status" value="1"/>
</dbReference>
<dbReference type="SUPFAM" id="SSF69047">
    <property type="entry name" value="Hypothetical protein YjbJ"/>
    <property type="match status" value="1"/>
</dbReference>
<name>A0ABD6LM46_9FIRM</name>
<sequence length="65" mass="7011">MTDKGFTDQVKGKAKEIVGDITGDKSTKAEGLLDQAVGKAKEVVSDVKDVIDEVTDKAKEKMNKE</sequence>
<dbReference type="Proteomes" id="UP000719916">
    <property type="component" value="Unassembled WGS sequence"/>
</dbReference>
<evidence type="ECO:0000313" key="4">
    <source>
        <dbReference type="Proteomes" id="UP000719916"/>
    </source>
</evidence>
<dbReference type="AlphaFoldDB" id="A0ABD6LM46"/>
<dbReference type="Gene3D" id="1.10.1470.10">
    <property type="entry name" value="YjbJ"/>
    <property type="match status" value="1"/>
</dbReference>
<proteinExistence type="inferred from homology"/>
<accession>A0ABD6LM46</accession>
<comment type="caution">
    <text evidence="3">The sequence shown here is derived from an EMBL/GenBank/DDBJ whole genome shotgun (WGS) entry which is preliminary data.</text>
</comment>
<gene>
    <name evidence="3" type="ORF">G5B26_18755</name>
</gene>
<dbReference type="RefSeq" id="WP_002587991.1">
    <property type="nucleotide sequence ID" value="NZ_JAAIND010000026.1"/>
</dbReference>